<feature type="domain" description="FF" evidence="4">
    <location>
        <begin position="236"/>
        <end position="290"/>
    </location>
</feature>
<feature type="compositionally biased region" description="Acidic residues" evidence="2">
    <location>
        <begin position="186"/>
        <end position="196"/>
    </location>
</feature>
<comment type="caution">
    <text evidence="5">The sequence shown here is derived from an EMBL/GenBank/DDBJ whole genome shotgun (WGS) entry which is preliminary data.</text>
</comment>
<dbReference type="CDD" id="cd00201">
    <property type="entry name" value="WW"/>
    <property type="match status" value="1"/>
</dbReference>
<reference evidence="6" key="1">
    <citation type="journal article" date="2016" name="Nat. Commun.">
        <title>Genome analysis of three Pneumocystis species reveals adaptation mechanisms to life exclusively in mammalian hosts.</title>
        <authorList>
            <person name="Ma L."/>
            <person name="Chen Z."/>
            <person name="Huang D.W."/>
            <person name="Kutty G."/>
            <person name="Ishihara M."/>
            <person name="Wang H."/>
            <person name="Abouelleil A."/>
            <person name="Bishop L."/>
            <person name="Davey E."/>
            <person name="Deng R."/>
            <person name="Deng X."/>
            <person name="Fan L."/>
            <person name="Fantoni G."/>
            <person name="Fitzgerald M."/>
            <person name="Gogineni E."/>
            <person name="Goldberg J.M."/>
            <person name="Handley G."/>
            <person name="Hu X."/>
            <person name="Huber C."/>
            <person name="Jiao X."/>
            <person name="Jones K."/>
            <person name="Levin J.Z."/>
            <person name="Liu Y."/>
            <person name="Macdonald P."/>
            <person name="Melnikov A."/>
            <person name="Raley C."/>
            <person name="Sassi M."/>
            <person name="Sherman B.T."/>
            <person name="Song X."/>
            <person name="Sykes S."/>
            <person name="Tran B."/>
            <person name="Walsh L."/>
            <person name="Xia Y."/>
            <person name="Yang J."/>
            <person name="Young S."/>
            <person name="Zeng Q."/>
            <person name="Zheng X."/>
            <person name="Stephens R."/>
            <person name="Nusbaum C."/>
            <person name="Birren B.W."/>
            <person name="Azadi P."/>
            <person name="Lempicki R.A."/>
            <person name="Cuomo C.A."/>
            <person name="Kovacs J.A."/>
        </authorList>
    </citation>
    <scope>NUCLEOTIDE SEQUENCE [LARGE SCALE GENOMIC DNA]</scope>
    <source>
        <strain evidence="6">B80</strain>
    </source>
</reference>
<dbReference type="Gene3D" id="1.10.10.440">
    <property type="entry name" value="FF domain"/>
    <property type="match status" value="2"/>
</dbReference>
<dbReference type="GeneID" id="28938067"/>
<dbReference type="Pfam" id="PF00397">
    <property type="entry name" value="WW"/>
    <property type="match status" value="1"/>
</dbReference>
<dbReference type="Gene3D" id="2.20.70.10">
    <property type="match status" value="2"/>
</dbReference>
<dbReference type="SUPFAM" id="SSF81698">
    <property type="entry name" value="FF domain"/>
    <property type="match status" value="2"/>
</dbReference>
<dbReference type="InterPro" id="IPR001202">
    <property type="entry name" value="WW_dom"/>
</dbReference>
<dbReference type="SMART" id="SM00456">
    <property type="entry name" value="WW"/>
    <property type="match status" value="2"/>
</dbReference>
<gene>
    <name evidence="5" type="ORF">T552_03358</name>
</gene>
<name>A0A0W4ZBV4_PNEC8</name>
<evidence type="ECO:0000259" key="4">
    <source>
        <dbReference type="PROSITE" id="PS51676"/>
    </source>
</evidence>
<dbReference type="RefSeq" id="XP_018224354.1">
    <property type="nucleotide sequence ID" value="XM_018371864.1"/>
</dbReference>
<dbReference type="SUPFAM" id="SSF51045">
    <property type="entry name" value="WW domain"/>
    <property type="match status" value="1"/>
</dbReference>
<dbReference type="InterPro" id="IPR045148">
    <property type="entry name" value="TCRG1-like"/>
</dbReference>
<dbReference type="PANTHER" id="PTHR15377:SF3">
    <property type="entry name" value="WW DOMAIN-CONTAINING PROTEIN"/>
    <property type="match status" value="1"/>
</dbReference>
<dbReference type="InterPro" id="IPR002713">
    <property type="entry name" value="FF_domain"/>
</dbReference>
<proteinExistence type="predicted"/>
<dbReference type="AlphaFoldDB" id="A0A0W4ZBV4"/>
<dbReference type="SMART" id="SM00441">
    <property type="entry name" value="FF"/>
    <property type="match status" value="3"/>
</dbReference>
<feature type="compositionally biased region" description="Acidic residues" evidence="2">
    <location>
        <begin position="158"/>
        <end position="169"/>
    </location>
</feature>
<keyword evidence="6" id="KW-1185">Reference proteome</keyword>
<evidence type="ECO:0000256" key="2">
    <source>
        <dbReference type="SAM" id="MobiDB-lite"/>
    </source>
</evidence>
<evidence type="ECO:0000313" key="5">
    <source>
        <dbReference type="EMBL" id="KTW25745.1"/>
    </source>
</evidence>
<evidence type="ECO:0000313" key="6">
    <source>
        <dbReference type="Proteomes" id="UP000054454"/>
    </source>
</evidence>
<dbReference type="PROSITE" id="PS50020">
    <property type="entry name" value="WW_DOMAIN_2"/>
    <property type="match status" value="1"/>
</dbReference>
<dbReference type="GO" id="GO:0005634">
    <property type="term" value="C:nucleus"/>
    <property type="evidence" value="ECO:0007669"/>
    <property type="project" value="TreeGrafter"/>
</dbReference>
<dbReference type="InterPro" id="IPR036020">
    <property type="entry name" value="WW_dom_sf"/>
</dbReference>
<dbReference type="GO" id="GO:0070063">
    <property type="term" value="F:RNA polymerase binding"/>
    <property type="evidence" value="ECO:0007669"/>
    <property type="project" value="InterPro"/>
</dbReference>
<dbReference type="GO" id="GO:0003712">
    <property type="term" value="F:transcription coregulator activity"/>
    <property type="evidence" value="ECO:0007669"/>
    <property type="project" value="TreeGrafter"/>
</dbReference>
<dbReference type="Pfam" id="PF01846">
    <property type="entry name" value="FF"/>
    <property type="match status" value="1"/>
</dbReference>
<evidence type="ECO:0000256" key="1">
    <source>
        <dbReference type="ARBA" id="ARBA00022737"/>
    </source>
</evidence>
<dbReference type="OrthoDB" id="410044at2759"/>
<dbReference type="PROSITE" id="PS51676">
    <property type="entry name" value="FF"/>
    <property type="match status" value="1"/>
</dbReference>
<dbReference type="PROSITE" id="PS01159">
    <property type="entry name" value="WW_DOMAIN_1"/>
    <property type="match status" value="1"/>
</dbReference>
<dbReference type="VEuPathDB" id="FungiDB:T552_03358"/>
<protein>
    <recommendedName>
        <fullName evidence="7">WW domain-containing protein</fullName>
    </recommendedName>
</protein>
<feature type="compositionally biased region" description="Basic and acidic residues" evidence="2">
    <location>
        <begin position="175"/>
        <end position="185"/>
    </location>
</feature>
<evidence type="ECO:0000259" key="3">
    <source>
        <dbReference type="PROSITE" id="PS50020"/>
    </source>
</evidence>
<accession>A0A0W4ZBV4</accession>
<dbReference type="PANTHER" id="PTHR15377">
    <property type="entry name" value="TRANSCRIPTION ELONGATION REGULATOR 1"/>
    <property type="match status" value="1"/>
</dbReference>
<dbReference type="EMBL" id="LFVZ01000016">
    <property type="protein sequence ID" value="KTW25745.1"/>
    <property type="molecule type" value="Genomic_DNA"/>
</dbReference>
<feature type="domain" description="WW" evidence="3">
    <location>
        <begin position="16"/>
        <end position="49"/>
    </location>
</feature>
<evidence type="ECO:0008006" key="7">
    <source>
        <dbReference type="Google" id="ProtNLM"/>
    </source>
</evidence>
<organism evidence="5 6">
    <name type="scientific">Pneumocystis carinii (strain B80)</name>
    <name type="common">Rat pneumocystis pneumonia agent</name>
    <name type="synonym">Pneumocystis carinii f. sp. carinii</name>
    <dbReference type="NCBI Taxonomy" id="1408658"/>
    <lineage>
        <taxon>Eukaryota</taxon>
        <taxon>Fungi</taxon>
        <taxon>Dikarya</taxon>
        <taxon>Ascomycota</taxon>
        <taxon>Taphrinomycotina</taxon>
        <taxon>Pneumocystomycetes</taxon>
        <taxon>Pneumocystaceae</taxon>
        <taxon>Pneumocystis</taxon>
    </lineage>
</organism>
<keyword evidence="1" id="KW-0677">Repeat</keyword>
<dbReference type="Proteomes" id="UP000054454">
    <property type="component" value="Unassembled WGS sequence"/>
</dbReference>
<feature type="region of interest" description="Disordered" evidence="2">
    <location>
        <begin position="151"/>
        <end position="205"/>
    </location>
</feature>
<feature type="region of interest" description="Disordered" evidence="2">
    <location>
        <begin position="1"/>
        <end position="22"/>
    </location>
</feature>
<dbReference type="InterPro" id="IPR036517">
    <property type="entry name" value="FF_domain_sf"/>
</dbReference>
<sequence length="418" mass="49561">MTESIIPDYEKTGSSEPLPPGWTQHLAPSGHLYYYHKETRVSTYKRPIHDSEGSKLNNTVLLEETKVLEKSGEKSGLLEKNRSYPIGRERSRYGKTDRPKYKYPIAKAFPWVRVITKRRCQFVHNPETGVSLWVPPEEVYAAMIEEKKNGKDFSENLEGSEELSSESEESLNSFDTKDSSDVYHDEENEIREEDSCNEPSTGLDHTEYTENDIAWQLEGMENNGMIYIENEMEMMEEEKALQFKTMLQELDVNPYHPWDQEVSKISMDPRYFLINTMKGRKDLFEEFCRERIAQQKKEIELRPKRDPKISFITLLQIPQTSKMYWHEFRRKFKKEQEYKDFGMNDKEREKLFRAYQEQMKYDSKRKEKDFYALLKETSTVTKNTTLLSLPDEVLCDLRYAVIPSEKLEEYIEKYTQSL</sequence>